<dbReference type="PRINTS" id="PR00149">
    <property type="entry name" value="FUMRATELYASE"/>
</dbReference>
<sequence>MTNLLWPGDQRAGALMTDRALLQSMVAVESAWLDALAGAGLVPVAKPDTALHHLVDGRDCDMLADAAEDGGNPVIGLVTLLRQRATPTVAPWIHRGLTSQDVVDTALMLALHDVVKHLESQLAEQISVLCALAVKHRATPMVARTLTQHGAPSTFGAKVAGWLDGVADAYQRLTALDIPAQFGGAVGNCSATVELAALTGQADPVTAATHVTRSAATSLGLSYRRPWHTTRGPVTAAANALVGCSDCWGRIAADVLTLSRPEIAELSEPSSGARGESSSMPHKRNPVLSVLIRRAAIAGPPMAATLHTAAALANDERPDGSWHAEWDTLRTLGRRTVIAGSQCTELLAGLEVDTANMARNLGATDVLGEQRAIAALVDQSPSPTYLGAVDQLIDDSVRCAQRLLDDKARNGRV</sequence>
<feature type="domain" description="Fumarate lyase N-terminal" evidence="4">
    <location>
        <begin position="74"/>
        <end position="296"/>
    </location>
</feature>
<feature type="region of interest" description="Disordered" evidence="3">
    <location>
        <begin position="265"/>
        <end position="284"/>
    </location>
</feature>
<dbReference type="Proteomes" id="UP000093629">
    <property type="component" value="Unassembled WGS sequence"/>
</dbReference>
<reference evidence="5 6" key="1">
    <citation type="submission" date="2016-06" db="EMBL/GenBank/DDBJ databases">
        <authorList>
            <person name="Kjaerup R.B."/>
            <person name="Dalgaard T.S."/>
            <person name="Juul-Madsen H.R."/>
        </authorList>
    </citation>
    <scope>NUCLEOTIDE SEQUENCE [LARGE SCALE GENOMIC DNA]</scope>
    <source>
        <strain evidence="5 6">1245139.5</strain>
    </source>
</reference>
<evidence type="ECO:0000256" key="3">
    <source>
        <dbReference type="SAM" id="MobiDB-lite"/>
    </source>
</evidence>
<name>A0A1A3ND84_MYCAS</name>
<accession>A0A1A3ND84</accession>
<evidence type="ECO:0000256" key="1">
    <source>
        <dbReference type="ARBA" id="ARBA00023239"/>
    </source>
</evidence>
<keyword evidence="1" id="KW-0456">Lyase</keyword>
<dbReference type="GO" id="GO:0016829">
    <property type="term" value="F:lyase activity"/>
    <property type="evidence" value="ECO:0007669"/>
    <property type="project" value="UniProtKB-KW"/>
</dbReference>
<dbReference type="PANTHER" id="PTHR43172:SF2">
    <property type="entry name" value="ADENYLOSUCCINATE LYASE C-TERMINAL DOMAIN-CONTAINING PROTEIN"/>
    <property type="match status" value="1"/>
</dbReference>
<keyword evidence="6" id="KW-1185">Reference proteome</keyword>
<dbReference type="PANTHER" id="PTHR43172">
    <property type="entry name" value="ADENYLOSUCCINATE LYASE"/>
    <property type="match status" value="1"/>
</dbReference>
<dbReference type="InterPro" id="IPR000362">
    <property type="entry name" value="Fumarate_lyase_fam"/>
</dbReference>
<evidence type="ECO:0000256" key="2">
    <source>
        <dbReference type="ARBA" id="ARBA00034772"/>
    </source>
</evidence>
<dbReference type="RefSeq" id="WP_065157724.1">
    <property type="nucleotide sequence ID" value="NZ_LZLQ01000031.1"/>
</dbReference>
<comment type="similarity">
    <text evidence="2">Belongs to the class-II fumarase/aspartase family.</text>
</comment>
<dbReference type="AlphaFoldDB" id="A0A1A3ND84"/>
<evidence type="ECO:0000259" key="4">
    <source>
        <dbReference type="Pfam" id="PF00206"/>
    </source>
</evidence>
<dbReference type="InterPro" id="IPR008948">
    <property type="entry name" value="L-Aspartase-like"/>
</dbReference>
<gene>
    <name evidence="5" type="ORF">A5636_21070</name>
</gene>
<evidence type="ECO:0000313" key="5">
    <source>
        <dbReference type="EMBL" id="OBK18377.1"/>
    </source>
</evidence>
<keyword evidence="5" id="KW-0413">Isomerase</keyword>
<comment type="caution">
    <text evidence="5">The sequence shown here is derived from an EMBL/GenBank/DDBJ whole genome shotgun (WGS) entry which is preliminary data.</text>
</comment>
<proteinExistence type="inferred from homology"/>
<dbReference type="InterPro" id="IPR022761">
    <property type="entry name" value="Fumarate_lyase_N"/>
</dbReference>
<evidence type="ECO:0000313" key="6">
    <source>
        <dbReference type="Proteomes" id="UP000093629"/>
    </source>
</evidence>
<dbReference type="Gene3D" id="1.20.200.10">
    <property type="entry name" value="Fumarase/aspartase (Central domain)"/>
    <property type="match status" value="1"/>
</dbReference>
<dbReference type="OrthoDB" id="9768878at2"/>
<dbReference type="EMBL" id="LZLQ01000031">
    <property type="protein sequence ID" value="OBK18377.1"/>
    <property type="molecule type" value="Genomic_DNA"/>
</dbReference>
<protein>
    <submittedName>
        <fullName evidence="5">3-carboxy-cis,cis-muconate cycloisomerase</fullName>
    </submittedName>
</protein>
<dbReference type="GO" id="GO:0016853">
    <property type="term" value="F:isomerase activity"/>
    <property type="evidence" value="ECO:0007669"/>
    <property type="project" value="UniProtKB-KW"/>
</dbReference>
<organism evidence="5 6">
    <name type="scientific">Mycobacterium asiaticum</name>
    <dbReference type="NCBI Taxonomy" id="1790"/>
    <lineage>
        <taxon>Bacteria</taxon>
        <taxon>Bacillati</taxon>
        <taxon>Actinomycetota</taxon>
        <taxon>Actinomycetes</taxon>
        <taxon>Mycobacteriales</taxon>
        <taxon>Mycobacteriaceae</taxon>
        <taxon>Mycobacterium</taxon>
    </lineage>
</organism>
<dbReference type="Pfam" id="PF00206">
    <property type="entry name" value="Lyase_1"/>
    <property type="match status" value="1"/>
</dbReference>
<dbReference type="SUPFAM" id="SSF48557">
    <property type="entry name" value="L-aspartase-like"/>
    <property type="match status" value="1"/>
</dbReference>